<protein>
    <recommendedName>
        <fullName evidence="5">ABC-type uncharacterized transport system domain-containing protein</fullName>
    </recommendedName>
</protein>
<sequence>MKRENLNIILSLLFIFGSLILFNLILRKLILRIDLTEDRIYTLSNSTKKILSELDDIVTVKAYFSKKLPPNLVPVRREVEDILEEYRTYSKGKLRFEFTDPAENKELEGKVTRMGIPKIQMNIFEKDKLQVIGGFLGIAIFYKDKREVIPVVESTENIEYEITSRLLKLAKKEEVKIGIMFLSKDKKDFYTIYKDQLSKHYSVREVSPNLIPEDINLLLVLGWKELDKMALYNIDQHIMKGKRCIFLIDPVNITEELQSRALREKDVEFFKNYGIKVDVNLVQDVSHEMAPFMQAGMAFLIPYPYWIKGIRKFFDKNSPIVNKLENVVFPWCSSIDTVSDVLKDKEITFLIKTTPQAWSTKSFYNLFPDPFAKPPEERKQFNISILVNGKFKSYFTSESLPPGVDTTKFLKETKEPVYLAFVSNLKFIEDRILNMYPENILFLLNLCDALGFGKELIEIRSRGKTERPIKNLSDWQKNLFKWGNTFGAAIIVIVLGTLRFVYRERKKLRKG</sequence>
<dbReference type="InterPro" id="IPR055396">
    <property type="entry name" value="DUF7088"/>
</dbReference>
<dbReference type="InterPro" id="IPR019196">
    <property type="entry name" value="ABC_transp_unknown"/>
</dbReference>
<keyword evidence="1" id="KW-1133">Transmembrane helix</keyword>
<evidence type="ECO:0000259" key="2">
    <source>
        <dbReference type="Pfam" id="PF09822"/>
    </source>
</evidence>
<gene>
    <name evidence="4" type="ORF">ENU72_02275</name>
</gene>
<feature type="transmembrane region" description="Helical" evidence="1">
    <location>
        <begin position="482"/>
        <end position="502"/>
    </location>
</feature>
<feature type="domain" description="ABC-type uncharacterised transport system" evidence="2">
    <location>
        <begin position="176"/>
        <end position="432"/>
    </location>
</feature>
<evidence type="ECO:0000259" key="3">
    <source>
        <dbReference type="Pfam" id="PF23357"/>
    </source>
</evidence>
<name>A0A7V4E2Y8_UNCW3</name>
<comment type="caution">
    <text evidence="4">The sequence shown here is derived from an EMBL/GenBank/DDBJ whole genome shotgun (WGS) entry which is preliminary data.</text>
</comment>
<evidence type="ECO:0008006" key="5">
    <source>
        <dbReference type="Google" id="ProtNLM"/>
    </source>
</evidence>
<proteinExistence type="predicted"/>
<evidence type="ECO:0000256" key="1">
    <source>
        <dbReference type="SAM" id="Phobius"/>
    </source>
</evidence>
<feature type="domain" description="DUF7088" evidence="3">
    <location>
        <begin position="37"/>
        <end position="138"/>
    </location>
</feature>
<keyword evidence="1" id="KW-0812">Transmembrane</keyword>
<dbReference type="Pfam" id="PF09822">
    <property type="entry name" value="ABC_transp_aux"/>
    <property type="match status" value="1"/>
</dbReference>
<dbReference type="AlphaFoldDB" id="A0A7V4E2Y8"/>
<organism evidence="4">
    <name type="scientific">candidate division WOR-3 bacterium</name>
    <dbReference type="NCBI Taxonomy" id="2052148"/>
    <lineage>
        <taxon>Bacteria</taxon>
        <taxon>Bacteria division WOR-3</taxon>
    </lineage>
</organism>
<feature type="transmembrane region" description="Helical" evidence="1">
    <location>
        <begin position="7"/>
        <end position="26"/>
    </location>
</feature>
<dbReference type="EMBL" id="DTDP01000098">
    <property type="protein sequence ID" value="HGK53834.1"/>
    <property type="molecule type" value="Genomic_DNA"/>
</dbReference>
<evidence type="ECO:0000313" key="4">
    <source>
        <dbReference type="EMBL" id="HGK53834.1"/>
    </source>
</evidence>
<keyword evidence="1" id="KW-0472">Membrane</keyword>
<accession>A0A7V4E2Y8</accession>
<reference evidence="4" key="1">
    <citation type="journal article" date="2020" name="mSystems">
        <title>Genome- and Community-Level Interaction Insights into Carbon Utilization and Element Cycling Functions of Hydrothermarchaeota in Hydrothermal Sediment.</title>
        <authorList>
            <person name="Zhou Z."/>
            <person name="Liu Y."/>
            <person name="Xu W."/>
            <person name="Pan J."/>
            <person name="Luo Z.H."/>
            <person name="Li M."/>
        </authorList>
    </citation>
    <scope>NUCLEOTIDE SEQUENCE [LARGE SCALE GENOMIC DNA]</scope>
    <source>
        <strain evidence="4">SpSt-695</strain>
    </source>
</reference>
<dbReference type="Pfam" id="PF23357">
    <property type="entry name" value="DUF7088"/>
    <property type="match status" value="1"/>
</dbReference>